<accession>J9GT05</accession>
<gene>
    <name evidence="1" type="ORF">EVA_08468</name>
</gene>
<reference evidence="1" key="1">
    <citation type="journal article" date="2012" name="PLoS ONE">
        <title>Gene sets for utilization of primary and secondary nutrition supplies in the distal gut of endangered iberian lynx.</title>
        <authorList>
            <person name="Alcaide M."/>
            <person name="Messina E."/>
            <person name="Richter M."/>
            <person name="Bargiela R."/>
            <person name="Peplies J."/>
            <person name="Huws S.A."/>
            <person name="Newbold C.J."/>
            <person name="Golyshin P.N."/>
            <person name="Simon M.A."/>
            <person name="Lopez G."/>
            <person name="Yakimov M.M."/>
            <person name="Ferrer M."/>
        </authorList>
    </citation>
    <scope>NUCLEOTIDE SEQUENCE</scope>
</reference>
<name>J9GT05_9ZZZZ</name>
<dbReference type="AlphaFoldDB" id="J9GT05"/>
<evidence type="ECO:0000313" key="1">
    <source>
        <dbReference type="EMBL" id="EJX03425.1"/>
    </source>
</evidence>
<sequence length="37" mass="4420">MQIIMVTFAALKVLISKEKASFSYVWQIQQEERFLSR</sequence>
<organism evidence="1">
    <name type="scientific">gut metagenome</name>
    <dbReference type="NCBI Taxonomy" id="749906"/>
    <lineage>
        <taxon>unclassified sequences</taxon>
        <taxon>metagenomes</taxon>
        <taxon>organismal metagenomes</taxon>
    </lineage>
</organism>
<protein>
    <submittedName>
        <fullName evidence="1">Uncharacterized protein</fullName>
    </submittedName>
</protein>
<dbReference type="EMBL" id="AMCI01002167">
    <property type="protein sequence ID" value="EJX03425.1"/>
    <property type="molecule type" value="Genomic_DNA"/>
</dbReference>
<proteinExistence type="predicted"/>
<comment type="caution">
    <text evidence="1">The sequence shown here is derived from an EMBL/GenBank/DDBJ whole genome shotgun (WGS) entry which is preliminary data.</text>
</comment>